<dbReference type="Proteomes" id="UP000254467">
    <property type="component" value="Unassembled WGS sequence"/>
</dbReference>
<accession>A0A376CPK9</accession>
<dbReference type="STRING" id="35756.GCA_001044155_02274"/>
<proteinExistence type="predicted"/>
<name>A0A376CPK9_9CORY</name>
<evidence type="ECO:0000313" key="3">
    <source>
        <dbReference type="Proteomes" id="UP000254467"/>
    </source>
</evidence>
<sequence>MELVGWVSLILVVACIALAAWRFVALRSRGTTVLVRPYPAKNTYSWRHGSIRYKSDLVYFYKLRSIAPCADLVIDRRHTVVEAHRTPTAEEFEIMPRDTRITQVLVDDRSYEIAADRRGIMALISWLESASDVRKEKEDHRVLSQRIGRARQQG</sequence>
<dbReference type="Pfam" id="PF10739">
    <property type="entry name" value="DUF2550"/>
    <property type="match status" value="1"/>
</dbReference>
<keyword evidence="3" id="KW-1185">Reference proteome</keyword>
<protein>
    <submittedName>
        <fullName evidence="2">Putative secreted protein</fullName>
    </submittedName>
</protein>
<organism evidence="2 3">
    <name type="scientific">Corynebacterium pilosum</name>
    <dbReference type="NCBI Taxonomy" id="35756"/>
    <lineage>
        <taxon>Bacteria</taxon>
        <taxon>Bacillati</taxon>
        <taxon>Actinomycetota</taxon>
        <taxon>Actinomycetes</taxon>
        <taxon>Mycobacteriales</taxon>
        <taxon>Corynebacteriaceae</taxon>
        <taxon>Corynebacterium</taxon>
    </lineage>
</organism>
<reference evidence="2 3" key="1">
    <citation type="submission" date="2018-06" db="EMBL/GenBank/DDBJ databases">
        <authorList>
            <consortium name="Pathogen Informatics"/>
            <person name="Doyle S."/>
        </authorList>
    </citation>
    <scope>NUCLEOTIDE SEQUENCE [LARGE SCALE GENOMIC DNA]</scope>
    <source>
        <strain evidence="2 3">NCTC11862</strain>
    </source>
</reference>
<dbReference type="EMBL" id="UFXQ01000001">
    <property type="protein sequence ID" value="STC70235.1"/>
    <property type="molecule type" value="Genomic_DNA"/>
</dbReference>
<dbReference type="RefSeq" id="WP_026254231.1">
    <property type="nucleotide sequence ID" value="NZ_LDYD01000008.1"/>
</dbReference>
<dbReference type="OrthoDB" id="4793422at2"/>
<evidence type="ECO:0000313" key="2">
    <source>
        <dbReference type="EMBL" id="STC70235.1"/>
    </source>
</evidence>
<evidence type="ECO:0000256" key="1">
    <source>
        <dbReference type="SAM" id="Phobius"/>
    </source>
</evidence>
<feature type="transmembrane region" description="Helical" evidence="1">
    <location>
        <begin position="6"/>
        <end position="24"/>
    </location>
</feature>
<dbReference type="AlphaFoldDB" id="A0A376CPK9"/>
<dbReference type="InterPro" id="IPR019675">
    <property type="entry name" value="DUF2550"/>
</dbReference>
<gene>
    <name evidence="2" type="ORF">NCTC11862_02045</name>
</gene>
<keyword evidence="1" id="KW-0812">Transmembrane</keyword>
<keyword evidence="1" id="KW-1133">Transmembrane helix</keyword>
<keyword evidence="1" id="KW-0472">Membrane</keyword>